<reference evidence="1" key="1">
    <citation type="journal article" date="2013" name="Environ. Microbiol.">
        <title>Microbiota from the distal guts of lean and obese adolescents exhibit partial functional redundancy besides clear differences in community structure.</title>
        <authorList>
            <person name="Ferrer M."/>
            <person name="Ruiz A."/>
            <person name="Lanza F."/>
            <person name="Haange S.B."/>
            <person name="Oberbach A."/>
            <person name="Till H."/>
            <person name="Bargiela R."/>
            <person name="Campoy C."/>
            <person name="Segura M.T."/>
            <person name="Richter M."/>
            <person name="von Bergen M."/>
            <person name="Seifert J."/>
            <person name="Suarez A."/>
        </authorList>
    </citation>
    <scope>NUCLEOTIDE SEQUENCE</scope>
</reference>
<protein>
    <submittedName>
        <fullName evidence="1">Membrane associated lipoprotein</fullName>
    </submittedName>
</protein>
<accession>K1TBF1</accession>
<dbReference type="SUPFAM" id="SSF52058">
    <property type="entry name" value="L domain-like"/>
    <property type="match status" value="1"/>
</dbReference>
<sequence length="324" mass="36009">MYSYSYLCRRFTINGVDIVPVLTKEEGTIKDIEVKKNSTCNRDVTMNLYLELTTFPTELAESSFVYELYKNSETMAIASGNFSNKEQGNTITLLSNQILNTSKDTYTLYIYIDGNVDNPGTMAGKNFLFKLWGSGEGAIYKENVITTTDNPTGGTSKFFNTEVMREEIQSLTIAEDNTVPDTPGVVSKDISQNKDGTVMLWYTPKEVTSSDGSTKTMYDMWIGGENGVLQTGTNASGMFAYLTNIEKLDLSKLDTSYITNMSKMFYMSSGLKSIDLSNFNTSNVTNMNGMFWGCSSLPALDLKTFNTSKVTDMNNMFAECSNIT</sequence>
<dbReference type="AlphaFoldDB" id="K1TBF1"/>
<keyword evidence="1" id="KW-0449">Lipoprotein</keyword>
<name>K1TBF1_9ZZZZ</name>
<gene>
    <name evidence="1" type="ORF">OBE_03878</name>
</gene>
<organism evidence="1">
    <name type="scientific">human gut metagenome</name>
    <dbReference type="NCBI Taxonomy" id="408170"/>
    <lineage>
        <taxon>unclassified sequences</taxon>
        <taxon>metagenomes</taxon>
        <taxon>organismal metagenomes</taxon>
    </lineage>
</organism>
<comment type="caution">
    <text evidence="1">The sequence shown here is derived from an EMBL/GenBank/DDBJ whole genome shotgun (WGS) entry which is preliminary data.</text>
</comment>
<dbReference type="EMBL" id="AJWZ01002620">
    <property type="protein sequence ID" value="EKC70467.1"/>
    <property type="molecule type" value="Genomic_DNA"/>
</dbReference>
<dbReference type="InterPro" id="IPR032675">
    <property type="entry name" value="LRR_dom_sf"/>
</dbReference>
<feature type="non-terminal residue" evidence="1">
    <location>
        <position position="324"/>
    </location>
</feature>
<dbReference type="NCBIfam" id="TIGR02167">
    <property type="entry name" value="Liste_lipo_26"/>
    <property type="match status" value="3"/>
</dbReference>
<proteinExistence type="predicted"/>
<dbReference type="InterPro" id="IPR005046">
    <property type="entry name" value="DUF285"/>
</dbReference>
<dbReference type="Pfam" id="PF03382">
    <property type="entry name" value="DUF285"/>
    <property type="match status" value="1"/>
</dbReference>
<dbReference type="Gene3D" id="3.80.10.10">
    <property type="entry name" value="Ribonuclease Inhibitor"/>
    <property type="match status" value="1"/>
</dbReference>
<evidence type="ECO:0000313" key="1">
    <source>
        <dbReference type="EMBL" id="EKC70467.1"/>
    </source>
</evidence>
<dbReference type="InterPro" id="IPR011889">
    <property type="entry name" value="Liste_lipo_26"/>
</dbReference>